<feature type="transmembrane region" description="Helical" evidence="5">
    <location>
        <begin position="317"/>
        <end position="338"/>
    </location>
</feature>
<feature type="transmembrane region" description="Helical" evidence="5">
    <location>
        <begin position="59"/>
        <end position="78"/>
    </location>
</feature>
<dbReference type="InterPro" id="IPR020846">
    <property type="entry name" value="MFS_dom"/>
</dbReference>
<feature type="transmembrane region" description="Helical" evidence="5">
    <location>
        <begin position="90"/>
        <end position="109"/>
    </location>
</feature>
<feature type="transmembrane region" description="Helical" evidence="5">
    <location>
        <begin position="292"/>
        <end position="311"/>
    </location>
</feature>
<evidence type="ECO:0000256" key="2">
    <source>
        <dbReference type="ARBA" id="ARBA00022692"/>
    </source>
</evidence>
<feature type="transmembrane region" description="Helical" evidence="5">
    <location>
        <begin position="257"/>
        <end position="280"/>
    </location>
</feature>
<dbReference type="SUPFAM" id="SSF103473">
    <property type="entry name" value="MFS general substrate transporter"/>
    <property type="match status" value="1"/>
</dbReference>
<proteinExistence type="predicted"/>
<protein>
    <submittedName>
        <fullName evidence="7">Fucose permease</fullName>
    </submittedName>
</protein>
<keyword evidence="3 5" id="KW-1133">Transmembrane helix</keyword>
<dbReference type="CDD" id="cd17393">
    <property type="entry name" value="MFS_MosC_like"/>
    <property type="match status" value="1"/>
</dbReference>
<feature type="transmembrane region" description="Helical" evidence="5">
    <location>
        <begin position="171"/>
        <end position="194"/>
    </location>
</feature>
<feature type="transmembrane region" description="Helical" evidence="5">
    <location>
        <begin position="226"/>
        <end position="251"/>
    </location>
</feature>
<dbReference type="InterPro" id="IPR051788">
    <property type="entry name" value="MFS_Transporter"/>
</dbReference>
<organism evidence="7 8">
    <name type="scientific">Actinacidiphila cocklensis</name>
    <dbReference type="NCBI Taxonomy" id="887465"/>
    <lineage>
        <taxon>Bacteria</taxon>
        <taxon>Bacillati</taxon>
        <taxon>Actinomycetota</taxon>
        <taxon>Actinomycetes</taxon>
        <taxon>Kitasatosporales</taxon>
        <taxon>Streptomycetaceae</taxon>
        <taxon>Actinacidiphila</taxon>
    </lineage>
</organism>
<dbReference type="InterPro" id="IPR036259">
    <property type="entry name" value="MFS_trans_sf"/>
</dbReference>
<evidence type="ECO:0000256" key="3">
    <source>
        <dbReference type="ARBA" id="ARBA00022989"/>
    </source>
</evidence>
<feature type="domain" description="Major facilitator superfamily (MFS) profile" evidence="6">
    <location>
        <begin position="19"/>
        <end position="401"/>
    </location>
</feature>
<dbReference type="InterPro" id="IPR011701">
    <property type="entry name" value="MFS"/>
</dbReference>
<comment type="subcellular location">
    <subcellularLocation>
        <location evidence="1">Cell membrane</location>
        <topology evidence="1">Multi-pass membrane protein</topology>
    </subcellularLocation>
</comment>
<dbReference type="PANTHER" id="PTHR23514">
    <property type="entry name" value="BYPASS OF STOP CODON PROTEIN 6"/>
    <property type="match status" value="1"/>
</dbReference>
<feature type="transmembrane region" description="Helical" evidence="5">
    <location>
        <begin position="350"/>
        <end position="371"/>
    </location>
</feature>
<feature type="transmembrane region" description="Helical" evidence="5">
    <location>
        <begin position="377"/>
        <end position="395"/>
    </location>
</feature>
<evidence type="ECO:0000313" key="7">
    <source>
        <dbReference type="EMBL" id="CAG6390834.1"/>
    </source>
</evidence>
<evidence type="ECO:0000313" key="8">
    <source>
        <dbReference type="Proteomes" id="UP001152519"/>
    </source>
</evidence>
<dbReference type="EMBL" id="CAJSLV010000001">
    <property type="protein sequence ID" value="CAG6390834.1"/>
    <property type="molecule type" value="Genomic_DNA"/>
</dbReference>
<feature type="transmembrane region" description="Helical" evidence="5">
    <location>
        <begin position="21"/>
        <end position="39"/>
    </location>
</feature>
<evidence type="ECO:0000256" key="1">
    <source>
        <dbReference type="ARBA" id="ARBA00004651"/>
    </source>
</evidence>
<comment type="caution">
    <text evidence="7">The sequence shown here is derived from an EMBL/GenBank/DDBJ whole genome shotgun (WGS) entry which is preliminary data.</text>
</comment>
<evidence type="ECO:0000256" key="4">
    <source>
        <dbReference type="ARBA" id="ARBA00023136"/>
    </source>
</evidence>
<dbReference type="Pfam" id="PF07690">
    <property type="entry name" value="MFS_1"/>
    <property type="match status" value="1"/>
</dbReference>
<reference evidence="7" key="1">
    <citation type="submission" date="2021-05" db="EMBL/GenBank/DDBJ databases">
        <authorList>
            <person name="Arsene-Ploetze F."/>
        </authorList>
    </citation>
    <scope>NUCLEOTIDE SEQUENCE</scope>
    <source>
        <strain evidence="7">DSM 42138</strain>
    </source>
</reference>
<dbReference type="Gene3D" id="1.20.1250.20">
    <property type="entry name" value="MFS general substrate transporter like domains"/>
    <property type="match status" value="2"/>
</dbReference>
<dbReference type="PROSITE" id="PS50850">
    <property type="entry name" value="MFS"/>
    <property type="match status" value="1"/>
</dbReference>
<keyword evidence="2 5" id="KW-0812">Transmembrane</keyword>
<evidence type="ECO:0000256" key="5">
    <source>
        <dbReference type="SAM" id="Phobius"/>
    </source>
</evidence>
<name>A0A9W4GPS3_9ACTN</name>
<evidence type="ECO:0000259" key="6">
    <source>
        <dbReference type="PROSITE" id="PS50850"/>
    </source>
</evidence>
<gene>
    <name evidence="7" type="ORF">SCOCK_10302</name>
</gene>
<keyword evidence="4 5" id="KW-0472">Membrane</keyword>
<dbReference type="GO" id="GO:0022857">
    <property type="term" value="F:transmembrane transporter activity"/>
    <property type="evidence" value="ECO:0007669"/>
    <property type="project" value="InterPro"/>
</dbReference>
<dbReference type="Proteomes" id="UP001152519">
    <property type="component" value="Unassembled WGS sequence"/>
</dbReference>
<dbReference type="PANTHER" id="PTHR23514:SF13">
    <property type="entry name" value="INNER MEMBRANE PROTEIN YBJJ"/>
    <property type="match status" value="1"/>
</dbReference>
<dbReference type="AlphaFoldDB" id="A0A9W4GPS3"/>
<accession>A0A9W4GPS3</accession>
<sequence length="414" mass="41072">MMDTRVTDTRAKGTGAGSGRWPATAVFFLNGLTLSTAIARQPSLKSEHHLADGQVGALGLLFAVAAIVSMQFVGPLVARVGSRPVLRVSLVVMPLLLALVGLAGGFGALAAANTALGAVHGTTDAAMNAHAVAVERRGRRRILSGCHAAWSVSAVVASLATAGLSRAGVPLTAHFVGAAVVLVVGGLVLGPLLLPAAADRGSVPAPARRGSARGTRGAGGGWSRAFVALGLAGTALMVCEGAALGWGPIFLHDSRGVSLGLAATAVTAYAGGQTAVRVVGDRLATRYGAPKVFRAGGLVAAVGLGVAVLTAEPAASVAGFAVMGAGMSVLLPLAFSAVGQAQGMSAATAVSRFTTFTYAGVLLGPAAVGWAAELAGLTRTLAALLPVLLAVAVLTRLPRSLPVPEPAPAEMAHR</sequence>
<dbReference type="GO" id="GO:0005886">
    <property type="term" value="C:plasma membrane"/>
    <property type="evidence" value="ECO:0007669"/>
    <property type="project" value="UniProtKB-SubCell"/>
</dbReference>
<keyword evidence="8" id="KW-1185">Reference proteome</keyword>